<dbReference type="Proteomes" id="UP001271007">
    <property type="component" value="Unassembled WGS sequence"/>
</dbReference>
<feature type="compositionally biased region" description="Basic and acidic residues" evidence="1">
    <location>
        <begin position="109"/>
        <end position="126"/>
    </location>
</feature>
<protein>
    <submittedName>
        <fullName evidence="2">Uncharacterized protein</fullName>
    </submittedName>
</protein>
<feature type="compositionally biased region" description="Polar residues" evidence="1">
    <location>
        <begin position="127"/>
        <end position="143"/>
    </location>
</feature>
<feature type="compositionally biased region" description="Polar residues" evidence="1">
    <location>
        <begin position="220"/>
        <end position="246"/>
    </location>
</feature>
<evidence type="ECO:0000313" key="2">
    <source>
        <dbReference type="EMBL" id="KAK3051340.1"/>
    </source>
</evidence>
<feature type="region of interest" description="Disordered" evidence="1">
    <location>
        <begin position="198"/>
        <end position="253"/>
    </location>
</feature>
<organism evidence="2 3">
    <name type="scientific">Extremus antarcticus</name>
    <dbReference type="NCBI Taxonomy" id="702011"/>
    <lineage>
        <taxon>Eukaryota</taxon>
        <taxon>Fungi</taxon>
        <taxon>Dikarya</taxon>
        <taxon>Ascomycota</taxon>
        <taxon>Pezizomycotina</taxon>
        <taxon>Dothideomycetes</taxon>
        <taxon>Dothideomycetidae</taxon>
        <taxon>Mycosphaerellales</taxon>
        <taxon>Extremaceae</taxon>
        <taxon>Extremus</taxon>
    </lineage>
</organism>
<sequence length="350" mass="38638">MFRTAGKERDEHDTKKVFPTYAKAYPDVTFEQLELVLPLAYAKAHPDVTFEQLEHVLRNEEMSTHLIARYSPPSRVVPRSLPSTAEENLVLPTESSVTTPKPASKRSRSFRDFADRLTFRSDDKSKSQAPSTPSKFNWANEVTTPIDESKKPDLPKLDSEDPKSESQPKTDDARCGSVVLATRSLLSTTCGSRQPALFSQAIQRPQPAPRAPPGLIDHGLSQTLQDPGARSSATTRQPTYPTSSASHSRELQSAAESRAICKTWVTSVSGSSSKTLDEADNILDPEGMGDQYKRVNQQLPDCARPHRRCAQLRAQEEELAEPDGHLQAQGVEVAAELDGYLQAREEGGWT</sequence>
<feature type="region of interest" description="Disordered" evidence="1">
    <location>
        <begin position="87"/>
        <end position="175"/>
    </location>
</feature>
<name>A0AAJ0G7P4_9PEZI</name>
<proteinExistence type="predicted"/>
<keyword evidence="3" id="KW-1185">Reference proteome</keyword>
<reference evidence="2" key="1">
    <citation type="submission" date="2023-04" db="EMBL/GenBank/DDBJ databases">
        <title>Black Yeasts Isolated from many extreme environments.</title>
        <authorList>
            <person name="Coleine C."/>
            <person name="Stajich J.E."/>
            <person name="Selbmann L."/>
        </authorList>
    </citation>
    <scope>NUCLEOTIDE SEQUENCE</scope>
    <source>
        <strain evidence="2">CCFEE 5312</strain>
    </source>
</reference>
<accession>A0AAJ0G7P4</accession>
<gene>
    <name evidence="2" type="ORF">LTR09_007363</name>
</gene>
<dbReference type="AlphaFoldDB" id="A0AAJ0G7P4"/>
<evidence type="ECO:0000256" key="1">
    <source>
        <dbReference type="SAM" id="MobiDB-lite"/>
    </source>
</evidence>
<evidence type="ECO:0000313" key="3">
    <source>
        <dbReference type="Proteomes" id="UP001271007"/>
    </source>
</evidence>
<dbReference type="EMBL" id="JAWDJX010000026">
    <property type="protein sequence ID" value="KAK3051340.1"/>
    <property type="molecule type" value="Genomic_DNA"/>
</dbReference>
<feature type="compositionally biased region" description="Basic and acidic residues" evidence="1">
    <location>
        <begin position="147"/>
        <end position="174"/>
    </location>
</feature>
<comment type="caution">
    <text evidence="2">The sequence shown here is derived from an EMBL/GenBank/DDBJ whole genome shotgun (WGS) entry which is preliminary data.</text>
</comment>